<keyword evidence="6" id="KW-0479">Metal-binding</keyword>
<feature type="domain" description="MoaB/Mog" evidence="7">
    <location>
        <begin position="163"/>
        <end position="300"/>
    </location>
</feature>
<dbReference type="SUPFAM" id="SSF63867">
    <property type="entry name" value="MoeA C-terminal domain-like"/>
    <property type="match status" value="1"/>
</dbReference>
<comment type="pathway">
    <text evidence="2 6">Cofactor biosynthesis; molybdopterin biosynthesis.</text>
</comment>
<dbReference type="GO" id="GO:0006777">
    <property type="term" value="P:Mo-molybdopterin cofactor biosynthetic process"/>
    <property type="evidence" value="ECO:0007669"/>
    <property type="project" value="UniProtKB-UniRule"/>
</dbReference>
<dbReference type="NCBIfam" id="NF045515">
    <property type="entry name" value="Glp_gephyrin"/>
    <property type="match status" value="1"/>
</dbReference>
<dbReference type="Gene3D" id="2.40.340.10">
    <property type="entry name" value="MoeA, C-terminal, domain IV"/>
    <property type="match status" value="1"/>
</dbReference>
<dbReference type="GO" id="GO:0061599">
    <property type="term" value="F:molybdopterin molybdotransferase activity"/>
    <property type="evidence" value="ECO:0007669"/>
    <property type="project" value="UniProtKB-UniRule"/>
</dbReference>
<protein>
    <recommendedName>
        <fullName evidence="6">Molybdopterin molybdenumtransferase</fullName>
        <ecNumber evidence="6">2.10.1.1</ecNumber>
    </recommendedName>
</protein>
<dbReference type="InterPro" id="IPR005110">
    <property type="entry name" value="MoeA_linker/N"/>
</dbReference>
<dbReference type="InterPro" id="IPR038987">
    <property type="entry name" value="MoeA-like"/>
</dbReference>
<reference evidence="8" key="1">
    <citation type="submission" date="2006-10" db="EMBL/GenBank/DDBJ databases">
        <title>Complete sequence of Solibacter usitatus Ellin6076.</title>
        <authorList>
            <consortium name="US DOE Joint Genome Institute"/>
            <person name="Copeland A."/>
            <person name="Lucas S."/>
            <person name="Lapidus A."/>
            <person name="Barry K."/>
            <person name="Detter J.C."/>
            <person name="Glavina del Rio T."/>
            <person name="Hammon N."/>
            <person name="Israni S."/>
            <person name="Dalin E."/>
            <person name="Tice H."/>
            <person name="Pitluck S."/>
            <person name="Thompson L.S."/>
            <person name="Brettin T."/>
            <person name="Bruce D."/>
            <person name="Han C."/>
            <person name="Tapia R."/>
            <person name="Gilna P."/>
            <person name="Schmutz J."/>
            <person name="Larimer F."/>
            <person name="Land M."/>
            <person name="Hauser L."/>
            <person name="Kyrpides N."/>
            <person name="Mikhailova N."/>
            <person name="Janssen P.H."/>
            <person name="Kuske C.R."/>
            <person name="Richardson P."/>
        </authorList>
    </citation>
    <scope>NUCLEOTIDE SEQUENCE</scope>
    <source>
        <strain evidence="8">Ellin6076</strain>
    </source>
</reference>
<gene>
    <name evidence="8" type="ordered locus">Acid_1405</name>
</gene>
<dbReference type="HOGENOM" id="CLU_010186_7_0_0"/>
<evidence type="ECO:0000256" key="5">
    <source>
        <dbReference type="ARBA" id="ARBA00047317"/>
    </source>
</evidence>
<dbReference type="Gene3D" id="3.90.105.10">
    <property type="entry name" value="Molybdopterin biosynthesis moea protein, domain 2"/>
    <property type="match status" value="1"/>
</dbReference>
<dbReference type="InterPro" id="IPR036135">
    <property type="entry name" value="MoeA_linker/N_sf"/>
</dbReference>
<dbReference type="Pfam" id="PF03454">
    <property type="entry name" value="MoeA_C"/>
    <property type="match status" value="1"/>
</dbReference>
<dbReference type="CDD" id="cd00887">
    <property type="entry name" value="MoeA"/>
    <property type="match status" value="1"/>
</dbReference>
<dbReference type="InterPro" id="IPR036425">
    <property type="entry name" value="MoaB/Mog-like_dom_sf"/>
</dbReference>
<dbReference type="GO" id="GO:0046872">
    <property type="term" value="F:metal ion binding"/>
    <property type="evidence" value="ECO:0007669"/>
    <property type="project" value="UniProtKB-UniRule"/>
</dbReference>
<dbReference type="KEGG" id="sus:Acid_1405"/>
<keyword evidence="6" id="KW-0500">Molybdenum</keyword>
<dbReference type="FunCoup" id="Q028Z3">
    <property type="interactions" value="578"/>
</dbReference>
<dbReference type="STRING" id="234267.Acid_1405"/>
<evidence type="ECO:0000256" key="3">
    <source>
        <dbReference type="ARBA" id="ARBA00010763"/>
    </source>
</evidence>
<proteinExistence type="inferred from homology"/>
<evidence type="ECO:0000256" key="2">
    <source>
        <dbReference type="ARBA" id="ARBA00005046"/>
    </source>
</evidence>
<dbReference type="FunFam" id="2.170.190.11:FF:000001">
    <property type="entry name" value="Molybdopterin molybdenumtransferase"/>
    <property type="match status" value="1"/>
</dbReference>
<evidence type="ECO:0000313" key="8">
    <source>
        <dbReference type="EMBL" id="ABJ82398.1"/>
    </source>
</evidence>
<comment type="similarity">
    <text evidence="3 6">Belongs to the MoeA family.</text>
</comment>
<dbReference type="SUPFAM" id="SSF63882">
    <property type="entry name" value="MoeA N-terminal region -like"/>
    <property type="match status" value="1"/>
</dbReference>
<comment type="catalytic activity">
    <reaction evidence="5">
        <text>adenylyl-molybdopterin + molybdate = Mo-molybdopterin + AMP + H(+)</text>
        <dbReference type="Rhea" id="RHEA:35047"/>
        <dbReference type="ChEBI" id="CHEBI:15378"/>
        <dbReference type="ChEBI" id="CHEBI:36264"/>
        <dbReference type="ChEBI" id="CHEBI:62727"/>
        <dbReference type="ChEBI" id="CHEBI:71302"/>
        <dbReference type="ChEBI" id="CHEBI:456215"/>
        <dbReference type="EC" id="2.10.1.1"/>
    </reaction>
</comment>
<evidence type="ECO:0000256" key="4">
    <source>
        <dbReference type="ARBA" id="ARBA00023150"/>
    </source>
</evidence>
<accession>Q028Z3</accession>
<name>Q028Z3_SOLUE</name>
<dbReference type="EC" id="2.10.1.1" evidence="6"/>
<dbReference type="SMART" id="SM00852">
    <property type="entry name" value="MoCF_biosynth"/>
    <property type="match status" value="1"/>
</dbReference>
<keyword evidence="4 6" id="KW-0501">Molybdenum cofactor biosynthesis</keyword>
<dbReference type="NCBIfam" id="TIGR00177">
    <property type="entry name" value="molyb_syn"/>
    <property type="match status" value="1"/>
</dbReference>
<sequence length="382" mass="41175">MVRSYRTPPDTEEVALLEVAGRVLAMDIAADRDSPALARSVRDGYAVRAADLPATLEVIGEVRAGERFAGLVGPGQAVEIMTGAPIPAGADAVVMVEHTRRDGTQVVIDRTAEPLQFINPKGCEAAAHDVVLHAGTRLDYTGIAILAAFGRSKVNVYRRPRVAIIATGDEIVEVHEQPTDFQIRNSNAYSLAAQVTRAGGVPDILPVARDAVEHTREMVERGLQADLLLLSGGVSAGKYDIVEKVLAEFGAEFYFDRVLIQPGQPLVFGRACGKFFFGLPGNPSSTMVTFEIFARAALELLAGRTESPLPMPLARLTADFRHRLGLTRFLPARLSDNGAEVTPVPWHGSADMPALTQANAYLVADPDRAVYARGELIRVLYK</sequence>
<dbReference type="Gene3D" id="3.40.980.10">
    <property type="entry name" value="MoaB/Mog-like domain"/>
    <property type="match status" value="1"/>
</dbReference>
<keyword evidence="6" id="KW-0460">Magnesium</keyword>
<dbReference type="SUPFAM" id="SSF53218">
    <property type="entry name" value="Molybdenum cofactor biosynthesis proteins"/>
    <property type="match status" value="1"/>
</dbReference>
<evidence type="ECO:0000256" key="6">
    <source>
        <dbReference type="RuleBase" id="RU365090"/>
    </source>
</evidence>
<comment type="function">
    <text evidence="1 6">Catalyzes the insertion of molybdate into adenylated molybdopterin with the concomitant release of AMP.</text>
</comment>
<dbReference type="EMBL" id="CP000473">
    <property type="protein sequence ID" value="ABJ82398.1"/>
    <property type="molecule type" value="Genomic_DNA"/>
</dbReference>
<evidence type="ECO:0000256" key="1">
    <source>
        <dbReference type="ARBA" id="ARBA00002901"/>
    </source>
</evidence>
<dbReference type="GO" id="GO:0005829">
    <property type="term" value="C:cytosol"/>
    <property type="evidence" value="ECO:0007669"/>
    <property type="project" value="TreeGrafter"/>
</dbReference>
<dbReference type="PANTHER" id="PTHR10192:SF5">
    <property type="entry name" value="GEPHYRIN"/>
    <property type="match status" value="1"/>
</dbReference>
<dbReference type="eggNOG" id="COG0303">
    <property type="taxonomic scope" value="Bacteria"/>
</dbReference>
<dbReference type="InParanoid" id="Q028Z3"/>
<keyword evidence="6" id="KW-0808">Transferase</keyword>
<organism evidence="8">
    <name type="scientific">Solibacter usitatus (strain Ellin6076)</name>
    <dbReference type="NCBI Taxonomy" id="234267"/>
    <lineage>
        <taxon>Bacteria</taxon>
        <taxon>Pseudomonadati</taxon>
        <taxon>Acidobacteriota</taxon>
        <taxon>Terriglobia</taxon>
        <taxon>Bryobacterales</taxon>
        <taxon>Solibacteraceae</taxon>
        <taxon>Candidatus Solibacter</taxon>
    </lineage>
</organism>
<evidence type="ECO:0000259" key="7">
    <source>
        <dbReference type="SMART" id="SM00852"/>
    </source>
</evidence>
<dbReference type="Gene3D" id="2.170.190.11">
    <property type="entry name" value="Molybdopterin biosynthesis moea protein, domain 3"/>
    <property type="match status" value="1"/>
</dbReference>
<dbReference type="InterPro" id="IPR005111">
    <property type="entry name" value="MoeA_C_domain_IV"/>
</dbReference>
<dbReference type="Pfam" id="PF03453">
    <property type="entry name" value="MoeA_N"/>
    <property type="match status" value="1"/>
</dbReference>
<dbReference type="UniPathway" id="UPA00344"/>
<dbReference type="AlphaFoldDB" id="Q028Z3"/>
<dbReference type="InterPro" id="IPR001453">
    <property type="entry name" value="MoaB/Mog_dom"/>
</dbReference>
<dbReference type="InterPro" id="IPR036688">
    <property type="entry name" value="MoeA_C_domain_IV_sf"/>
</dbReference>
<dbReference type="Pfam" id="PF00994">
    <property type="entry name" value="MoCF_biosynth"/>
    <property type="match status" value="1"/>
</dbReference>
<dbReference type="PANTHER" id="PTHR10192">
    <property type="entry name" value="MOLYBDOPTERIN BIOSYNTHESIS PROTEIN"/>
    <property type="match status" value="1"/>
</dbReference>
<comment type="cofactor">
    <cofactor evidence="6">
        <name>Mg(2+)</name>
        <dbReference type="ChEBI" id="CHEBI:18420"/>
    </cofactor>
</comment>